<dbReference type="InterPro" id="IPR005495">
    <property type="entry name" value="LptG/LptF_permease"/>
</dbReference>
<feature type="transmembrane region" description="Helical" evidence="6">
    <location>
        <begin position="97"/>
        <end position="118"/>
    </location>
</feature>
<name>A0A3R5Y426_ORNRH</name>
<evidence type="ECO:0000256" key="5">
    <source>
        <dbReference type="ARBA" id="ARBA00023136"/>
    </source>
</evidence>
<evidence type="ECO:0000256" key="3">
    <source>
        <dbReference type="ARBA" id="ARBA00022692"/>
    </source>
</evidence>
<proteinExistence type="predicted"/>
<dbReference type="GO" id="GO:0043190">
    <property type="term" value="C:ATP-binding cassette (ABC) transporter complex"/>
    <property type="evidence" value="ECO:0007669"/>
    <property type="project" value="TreeGrafter"/>
</dbReference>
<dbReference type="RefSeq" id="WP_128501637.1">
    <property type="nucleotide sequence ID" value="NZ_CP035107.1"/>
</dbReference>
<accession>A0A3R5Y426</accession>
<dbReference type="EMBL" id="CP035107">
    <property type="protein sequence ID" value="QAR31192.1"/>
    <property type="molecule type" value="Genomic_DNA"/>
</dbReference>
<feature type="transmembrane region" description="Helical" evidence="6">
    <location>
        <begin position="401"/>
        <end position="420"/>
    </location>
</feature>
<keyword evidence="4 6" id="KW-1133">Transmembrane helix</keyword>
<evidence type="ECO:0000256" key="6">
    <source>
        <dbReference type="SAM" id="Phobius"/>
    </source>
</evidence>
<evidence type="ECO:0000313" key="8">
    <source>
        <dbReference type="Proteomes" id="UP000287701"/>
    </source>
</evidence>
<dbReference type="GO" id="GO:0015920">
    <property type="term" value="P:lipopolysaccharide transport"/>
    <property type="evidence" value="ECO:0007669"/>
    <property type="project" value="TreeGrafter"/>
</dbReference>
<feature type="transmembrane region" description="Helical" evidence="6">
    <location>
        <begin position="54"/>
        <end position="76"/>
    </location>
</feature>
<dbReference type="OrthoDB" id="1096108at2"/>
<keyword evidence="3 6" id="KW-0812">Transmembrane</keyword>
<dbReference type="Pfam" id="PF03739">
    <property type="entry name" value="LptF_LptG"/>
    <property type="match status" value="1"/>
</dbReference>
<evidence type="ECO:0000313" key="7">
    <source>
        <dbReference type="EMBL" id="QAR31192.1"/>
    </source>
</evidence>
<sequence length="488" mass="56252">MIKKLDWYGIRTFFGPFIFIFSVLFFIFMVQFAWQEMDMFAGKGLDIGTIFKLLFYLGLTVIQFVLPLTVLLSAIMTYGGFGERYELAAMKSSGMSLVRIMLPVFLLVCGISVGLFFFSDTAVPQSQRKARNMLLNIAKTKPAINFDPGVFINAVPGFSMKISERSGKNGERLKNVFIHRDASAYENQQTIIAKKGIFEPAEDKRFLKLALFNGYYYEDEIQNKNRLQLERQPYQQIKFDTLVHYFDISEIVEKAIEEENVTDHYRFLNTKELIKRVDTLKIQNKAYYNELAETQFQSLTYAPISENLDSVYQAQKKALLFDINKLNDADRQQVMMRADENITADLNSYSVIKDEISGRDEFIARHVLILVRNFSNSLMCVIFFLIGAPLGAIIRKGGVGMPVVVAIIIFILFYLIYMYSENLAKNGVLNPYWAAWLPVITFTPLGIFFTYKAMTDSNLFDINAYLEPILRLKNKHFKSKNTEHARYQ</sequence>
<feature type="transmembrane region" description="Helical" evidence="6">
    <location>
        <begin position="432"/>
        <end position="451"/>
    </location>
</feature>
<evidence type="ECO:0000256" key="4">
    <source>
        <dbReference type="ARBA" id="ARBA00022989"/>
    </source>
</evidence>
<dbReference type="PANTHER" id="PTHR33529:SF6">
    <property type="entry name" value="YJGP_YJGQ FAMILY PERMEASE"/>
    <property type="match status" value="1"/>
</dbReference>
<protein>
    <submittedName>
        <fullName evidence="7">YjgP/YjgQ family permease</fullName>
    </submittedName>
</protein>
<feature type="transmembrane region" description="Helical" evidence="6">
    <location>
        <begin position="12"/>
        <end position="34"/>
    </location>
</feature>
<comment type="subcellular location">
    <subcellularLocation>
        <location evidence="1">Cell membrane</location>
        <topology evidence="1">Multi-pass membrane protein</topology>
    </subcellularLocation>
</comment>
<evidence type="ECO:0000256" key="1">
    <source>
        <dbReference type="ARBA" id="ARBA00004651"/>
    </source>
</evidence>
<feature type="transmembrane region" description="Helical" evidence="6">
    <location>
        <begin position="374"/>
        <end position="394"/>
    </location>
</feature>
<reference evidence="7 8" key="1">
    <citation type="submission" date="2019-01" db="EMBL/GenBank/DDBJ databases">
        <title>Whole Genome of Ornithobacterium rhinotracheale FARPER-174b.</title>
        <authorList>
            <person name="Tataje-Lavanda L.A."/>
            <person name="Montalvan A."/>
            <person name="Montesinos R."/>
            <person name="Zimic M."/>
            <person name="Fernandez-Sanchez M."/>
            <person name="Fernandez-Diaz M."/>
        </authorList>
    </citation>
    <scope>NUCLEOTIDE SEQUENCE [LARGE SCALE GENOMIC DNA]</scope>
    <source>
        <strain evidence="7 8">FARPER-174b</strain>
    </source>
</reference>
<evidence type="ECO:0000256" key="2">
    <source>
        <dbReference type="ARBA" id="ARBA00022475"/>
    </source>
</evidence>
<dbReference type="PANTHER" id="PTHR33529">
    <property type="entry name" value="SLR0882 PROTEIN-RELATED"/>
    <property type="match status" value="1"/>
</dbReference>
<organism evidence="7 8">
    <name type="scientific">Ornithobacterium rhinotracheale</name>
    <dbReference type="NCBI Taxonomy" id="28251"/>
    <lineage>
        <taxon>Bacteria</taxon>
        <taxon>Pseudomonadati</taxon>
        <taxon>Bacteroidota</taxon>
        <taxon>Flavobacteriia</taxon>
        <taxon>Flavobacteriales</taxon>
        <taxon>Weeksellaceae</taxon>
        <taxon>Ornithobacterium</taxon>
    </lineage>
</organism>
<keyword evidence="2" id="KW-1003">Cell membrane</keyword>
<keyword evidence="5 6" id="KW-0472">Membrane</keyword>
<gene>
    <name evidence="7" type="ORF">EQP59_07510</name>
</gene>
<dbReference type="Proteomes" id="UP000287701">
    <property type="component" value="Chromosome"/>
</dbReference>
<dbReference type="AlphaFoldDB" id="A0A3R5Y426"/>